<dbReference type="AlphaFoldDB" id="A0A8H7GL16"/>
<evidence type="ECO:0000313" key="2">
    <source>
        <dbReference type="Proteomes" id="UP000649328"/>
    </source>
</evidence>
<dbReference type="Proteomes" id="UP000649328">
    <property type="component" value="Unassembled WGS sequence"/>
</dbReference>
<dbReference type="EMBL" id="JACBPP010000009">
    <property type="protein sequence ID" value="KAF7999405.1"/>
    <property type="molecule type" value="Genomic_DNA"/>
</dbReference>
<evidence type="ECO:0000313" key="1">
    <source>
        <dbReference type="EMBL" id="KAF7999405.1"/>
    </source>
</evidence>
<gene>
    <name evidence="1" type="ORF">HF325_006081</name>
</gene>
<keyword evidence="2" id="KW-1185">Reference proteome</keyword>
<accession>A0A8H7GL16</accession>
<reference evidence="1" key="1">
    <citation type="submission" date="2020-10" db="EMBL/GenBank/DDBJ databases">
        <title>The Whole-Genome Sequence of Metschnikowia persimmonesis, a Novel Endophytic Yeast Species Isolated from Medicinal Plant Diospyros kaki Thumb.</title>
        <authorList>
            <person name="Rahmat E."/>
            <person name="Kang Y."/>
        </authorList>
    </citation>
    <scope>NUCLEOTIDE SEQUENCE</scope>
    <source>
        <strain evidence="1">KIOM G15050</strain>
    </source>
</reference>
<sequence>MSPETTLTGDSSPKIIGHTPKVFYEETESLLQEYMRAVLDIYDARIEKPGDWTAQLNEVSQKLLVCDVGGPYKTVSGCLSKSIGKKYKRPLFT</sequence>
<name>A0A8H7GL16_9ASCO</name>
<organism evidence="1 2">
    <name type="scientific">Metschnikowia pulcherrima</name>
    <dbReference type="NCBI Taxonomy" id="27326"/>
    <lineage>
        <taxon>Eukaryota</taxon>
        <taxon>Fungi</taxon>
        <taxon>Dikarya</taxon>
        <taxon>Ascomycota</taxon>
        <taxon>Saccharomycotina</taxon>
        <taxon>Pichiomycetes</taxon>
        <taxon>Metschnikowiaceae</taxon>
        <taxon>Metschnikowia</taxon>
    </lineage>
</organism>
<protein>
    <submittedName>
        <fullName evidence="1">Uncharacterized protein</fullName>
    </submittedName>
</protein>
<proteinExistence type="predicted"/>
<comment type="caution">
    <text evidence="1">The sequence shown here is derived from an EMBL/GenBank/DDBJ whole genome shotgun (WGS) entry which is preliminary data.</text>
</comment>